<accession>A0AB33V6N2</accession>
<reference evidence="2" key="2">
    <citation type="journal article" date="2024" name="Virology">
        <title>Novel viruses discovered in metatranscriptomic analysis of farmed barramundi in Asia and Australia.</title>
        <authorList>
            <person name="Mercer L.K."/>
            <person name="Harding E.F."/>
            <person name="Sridhar T."/>
            <person name="White P.A."/>
        </authorList>
    </citation>
    <scope>NUCLEOTIDE SEQUENCE</scope>
</reference>
<name>A0AB33V6N2_9VIRU</name>
<evidence type="ECO:0000256" key="1">
    <source>
        <dbReference type="SAM" id="MobiDB-lite"/>
    </source>
</evidence>
<reference evidence="2" key="1">
    <citation type="submission" date="2023-06" db="EMBL/GenBank/DDBJ databases">
        <authorList>
            <person name="Mercer L.K."/>
            <person name="Harding E.F."/>
            <person name="Sridhar T."/>
            <person name="White P.A."/>
        </authorList>
    </citation>
    <scope>NUCLEOTIDE SEQUENCE</scope>
</reference>
<feature type="region of interest" description="Disordered" evidence="1">
    <location>
        <begin position="114"/>
        <end position="133"/>
    </location>
</feature>
<organism evidence="2">
    <name type="scientific">Latid herpesvirus 1</name>
    <dbReference type="NCBI Taxonomy" id="3096545"/>
    <lineage>
        <taxon>Viruses</taxon>
        <taxon>Duplodnaviria</taxon>
        <taxon>Heunggongvirae</taxon>
        <taxon>Peploviricota</taxon>
        <taxon>Herviviricetes</taxon>
        <taxon>Herpesvirales</taxon>
    </lineage>
</organism>
<proteinExistence type="predicted"/>
<evidence type="ECO:0000313" key="2">
    <source>
        <dbReference type="EMBL" id="DBA59420.1"/>
    </source>
</evidence>
<sequence length="394" mass="43956">MRRVRVHREGPPDVAPGRRAVVRILLLPPGARLPGLDLLTETLEVELVPRRVAVEDPRDPALKIGVERFPAHHPGVKQLLGRLGDQVELEQAQGLRVVPVLHSKVDKERIRVADHASEEHGGPDGGHLRDRELGHAPRENDYEALTLETKLVGRVQNLPQGELRHDSVLVNHDQGCTHDGRTVALLADYFSDHARAVRAAHRERGAVVFLHGPREGDRRGLYPGPFFNDAPVPPIVQPRERFKRCRAHIHVEPQQSLVGGAVRRRHYLGGLVSGCTHSVHVTKSEIVQIFKERHERMRFPAPGIPGKYDRGGVLASKPQGRHPPYPFILHKGRVISQFSVHGLDCQRVSRVRVRRGESPDEGSEAAESFTLTHSVHRLSGRVFVNVTKLPSLYG</sequence>
<protein>
    <submittedName>
        <fullName evidence="2">Non-structural core protein</fullName>
    </submittedName>
</protein>
<dbReference type="EMBL" id="BK064844">
    <property type="protein sequence ID" value="DBA59420.1"/>
    <property type="molecule type" value="Genomic_DNA"/>
</dbReference>